<evidence type="ECO:0000313" key="3">
    <source>
        <dbReference type="Proteomes" id="UP000603200"/>
    </source>
</evidence>
<sequence>MKVRTVAPLTVCIVAGAVDGWLGVAYGQAPGTERAVGLTLELLFAVSGTAAHLLRPRSRIDLALSAMCLAGIASDVNIGLQLPSELPDRSLTVLLGVPGLWLQIPIVFHLILAYPTGRIDRRGERLLVRAATVAAVLFSVLLLVTKTPVPLCAGWCGPSPVQLVDDPELYLGLRGTALVIMLGFAAAGLILLVRRERDPREVRRS</sequence>
<dbReference type="Proteomes" id="UP000603200">
    <property type="component" value="Unassembled WGS sequence"/>
</dbReference>
<proteinExistence type="predicted"/>
<evidence type="ECO:0000313" key="2">
    <source>
        <dbReference type="EMBL" id="GIE24760.1"/>
    </source>
</evidence>
<feature type="transmembrane region" description="Helical" evidence="1">
    <location>
        <begin position="169"/>
        <end position="193"/>
    </location>
</feature>
<keyword evidence="3" id="KW-1185">Reference proteome</keyword>
<feature type="transmembrane region" description="Helical" evidence="1">
    <location>
        <begin position="92"/>
        <end position="114"/>
    </location>
</feature>
<gene>
    <name evidence="2" type="ORF">Ahu01nite_078620</name>
</gene>
<dbReference type="EMBL" id="BOMN01000112">
    <property type="protein sequence ID" value="GIE24760.1"/>
    <property type="molecule type" value="Genomic_DNA"/>
</dbReference>
<name>A0ABQ4A1M4_9ACTN</name>
<dbReference type="RefSeq" id="WP_203841752.1">
    <property type="nucleotide sequence ID" value="NZ_BAAATV010000009.1"/>
</dbReference>
<accession>A0ABQ4A1M4</accession>
<protein>
    <submittedName>
        <fullName evidence="2">Uncharacterized protein</fullName>
    </submittedName>
</protein>
<comment type="caution">
    <text evidence="2">The sequence shown here is derived from an EMBL/GenBank/DDBJ whole genome shotgun (WGS) entry which is preliminary data.</text>
</comment>
<feature type="transmembrane region" description="Helical" evidence="1">
    <location>
        <begin position="126"/>
        <end position="145"/>
    </location>
</feature>
<organism evidence="2 3">
    <name type="scientific">Winogradskya humida</name>
    <dbReference type="NCBI Taxonomy" id="113566"/>
    <lineage>
        <taxon>Bacteria</taxon>
        <taxon>Bacillati</taxon>
        <taxon>Actinomycetota</taxon>
        <taxon>Actinomycetes</taxon>
        <taxon>Micromonosporales</taxon>
        <taxon>Micromonosporaceae</taxon>
        <taxon>Winogradskya</taxon>
    </lineage>
</organism>
<keyword evidence="1" id="KW-1133">Transmembrane helix</keyword>
<evidence type="ECO:0000256" key="1">
    <source>
        <dbReference type="SAM" id="Phobius"/>
    </source>
</evidence>
<reference evidence="2 3" key="1">
    <citation type="submission" date="2021-01" db="EMBL/GenBank/DDBJ databases">
        <title>Whole genome shotgun sequence of Actinoplanes humidus NBRC 14915.</title>
        <authorList>
            <person name="Komaki H."/>
            <person name="Tamura T."/>
        </authorList>
    </citation>
    <scope>NUCLEOTIDE SEQUENCE [LARGE SCALE GENOMIC DNA]</scope>
    <source>
        <strain evidence="2 3">NBRC 14915</strain>
    </source>
</reference>
<keyword evidence="1" id="KW-0812">Transmembrane</keyword>
<keyword evidence="1" id="KW-0472">Membrane</keyword>